<keyword evidence="4 7" id="KW-0812">Transmembrane</keyword>
<feature type="transmembrane region" description="Helical" evidence="7">
    <location>
        <begin position="332"/>
        <end position="350"/>
    </location>
</feature>
<reference evidence="8 9" key="1">
    <citation type="submission" date="2018-08" db="EMBL/GenBank/DDBJ databases">
        <title>Aphanomyces genome sequencing and annotation.</title>
        <authorList>
            <person name="Minardi D."/>
            <person name="Oidtmann B."/>
            <person name="Van Der Giezen M."/>
            <person name="Studholme D.J."/>
        </authorList>
    </citation>
    <scope>NUCLEOTIDE SEQUENCE [LARGE SCALE GENOMIC DNA]</scope>
    <source>
        <strain evidence="8 9">NJM0002</strain>
    </source>
</reference>
<protein>
    <recommendedName>
        <fullName evidence="10">Folate-Biopterin Transporter (FBT) Family</fullName>
    </recommendedName>
</protein>
<feature type="transmembrane region" description="Helical" evidence="7">
    <location>
        <begin position="112"/>
        <end position="132"/>
    </location>
</feature>
<feature type="transmembrane region" description="Helical" evidence="7">
    <location>
        <begin position="169"/>
        <end position="195"/>
    </location>
</feature>
<dbReference type="EMBL" id="QUSY01000047">
    <property type="protein sequence ID" value="RHY34015.1"/>
    <property type="molecule type" value="Genomic_DNA"/>
</dbReference>
<organism evidence="8 9">
    <name type="scientific">Aphanomyces invadans</name>
    <dbReference type="NCBI Taxonomy" id="157072"/>
    <lineage>
        <taxon>Eukaryota</taxon>
        <taxon>Sar</taxon>
        <taxon>Stramenopiles</taxon>
        <taxon>Oomycota</taxon>
        <taxon>Saprolegniomycetes</taxon>
        <taxon>Saprolegniales</taxon>
        <taxon>Verrucalvaceae</taxon>
        <taxon>Aphanomyces</taxon>
    </lineage>
</organism>
<dbReference type="AlphaFoldDB" id="A0A418B768"/>
<evidence type="ECO:0008006" key="10">
    <source>
        <dbReference type="Google" id="ProtNLM"/>
    </source>
</evidence>
<feature type="transmembrane region" description="Helical" evidence="7">
    <location>
        <begin position="511"/>
        <end position="534"/>
    </location>
</feature>
<keyword evidence="3" id="KW-0813">Transport</keyword>
<comment type="caution">
    <text evidence="8">The sequence shown here is derived from an EMBL/GenBank/DDBJ whole genome shotgun (WGS) entry which is preliminary data.</text>
</comment>
<comment type="similarity">
    <text evidence="2">Belongs to the major facilitator superfamily. Folate-biopterin transporter (TC 2.A.71) family.</text>
</comment>
<dbReference type="Pfam" id="PF03092">
    <property type="entry name" value="BT1"/>
    <property type="match status" value="1"/>
</dbReference>
<feature type="transmembrane region" description="Helical" evidence="7">
    <location>
        <begin position="471"/>
        <end position="490"/>
    </location>
</feature>
<dbReference type="SUPFAM" id="SSF103473">
    <property type="entry name" value="MFS general substrate transporter"/>
    <property type="match status" value="1"/>
</dbReference>
<dbReference type="PANTHER" id="PTHR31585">
    <property type="entry name" value="FOLATE-BIOPTERIN TRANSPORTER 1, CHLOROPLASTIC"/>
    <property type="match status" value="1"/>
</dbReference>
<sequence>MDPQHVLEESVPLVKATSSTPFEGDALLPGGPQPLNSLEILGLLAQFGAVGFIFTLLPALNYPIFNVYLQMEGYQTASYGVLVSLGWSFKVNFGMLSDCVPILGYRRKSWMVLGWSVCFVSLAIMAFLPVGAPYCNRQASKYCRVPLAKVPEAERRAHFNLDAPDQGSLFILLSMVASIGYIIAECASDAMIIQYAQREPLALRGRVQTAAFTTRYLCGIPALLVTAFGLNGIQYNGTFSFSVSPNVPYAISLVPCLMAAVAAIVLVREGSTASAPITFASWWRGFWSLLQQQAMWQVCFFKFLNGFFRTITATPLYPIKATWANVAPLTDALSTMVGNALFCAALLFVGRYGLHWNWRWSLVAANVSILVLDATVILCTTWDVVRNQWFFAGVTMSEQIPNGMIMIIGSFCAVEMADVGTEGATYGLLTSLANLTYPLSSAVYKYIDSYFFVAQNDIKTDSDAVRWDVTSVYAISYGCKLVALVPLVLLPPQKPQLQELKRRGVKSSVAGALVLVVCGCSLVFSLVSNFLAVFPSTKCFRIAGGNGIVGPDGYCL</sequence>
<feature type="transmembrane region" description="Helical" evidence="7">
    <location>
        <begin position="216"/>
        <end position="235"/>
    </location>
</feature>
<comment type="subcellular location">
    <subcellularLocation>
        <location evidence="1">Membrane</location>
        <topology evidence="1">Multi-pass membrane protein</topology>
    </subcellularLocation>
</comment>
<evidence type="ECO:0000256" key="1">
    <source>
        <dbReference type="ARBA" id="ARBA00004141"/>
    </source>
</evidence>
<keyword evidence="5 7" id="KW-1133">Transmembrane helix</keyword>
<evidence type="ECO:0000313" key="9">
    <source>
        <dbReference type="Proteomes" id="UP000285060"/>
    </source>
</evidence>
<proteinExistence type="inferred from homology"/>
<dbReference type="InterPro" id="IPR036259">
    <property type="entry name" value="MFS_trans_sf"/>
</dbReference>
<evidence type="ECO:0000256" key="3">
    <source>
        <dbReference type="ARBA" id="ARBA00022448"/>
    </source>
</evidence>
<gene>
    <name evidence="8" type="ORF">DYB32_001208</name>
</gene>
<dbReference type="PANTHER" id="PTHR31585:SF5">
    <property type="entry name" value="RNA-BINDING S4 DOMAIN-CONTAINING PROTEIN"/>
    <property type="match status" value="1"/>
</dbReference>
<dbReference type="GO" id="GO:0016020">
    <property type="term" value="C:membrane"/>
    <property type="evidence" value="ECO:0007669"/>
    <property type="project" value="UniProtKB-SubCell"/>
</dbReference>
<dbReference type="Proteomes" id="UP000285060">
    <property type="component" value="Unassembled WGS sequence"/>
</dbReference>
<evidence type="ECO:0000256" key="4">
    <source>
        <dbReference type="ARBA" id="ARBA00022692"/>
    </source>
</evidence>
<dbReference type="InterPro" id="IPR039309">
    <property type="entry name" value="BT1"/>
</dbReference>
<evidence type="ECO:0000313" key="8">
    <source>
        <dbReference type="EMBL" id="RHY34015.1"/>
    </source>
</evidence>
<feature type="transmembrane region" description="Helical" evidence="7">
    <location>
        <begin position="40"/>
        <end position="62"/>
    </location>
</feature>
<feature type="transmembrane region" description="Helical" evidence="7">
    <location>
        <begin position="362"/>
        <end position="385"/>
    </location>
</feature>
<evidence type="ECO:0000256" key="6">
    <source>
        <dbReference type="ARBA" id="ARBA00023136"/>
    </source>
</evidence>
<keyword evidence="9" id="KW-1185">Reference proteome</keyword>
<evidence type="ECO:0000256" key="7">
    <source>
        <dbReference type="SAM" id="Phobius"/>
    </source>
</evidence>
<name>A0A418B768_9STRA</name>
<accession>A0A418B768</accession>
<dbReference type="VEuPathDB" id="FungiDB:H310_00292"/>
<keyword evidence="6 7" id="KW-0472">Membrane</keyword>
<evidence type="ECO:0000256" key="5">
    <source>
        <dbReference type="ARBA" id="ARBA00022989"/>
    </source>
</evidence>
<evidence type="ECO:0000256" key="2">
    <source>
        <dbReference type="ARBA" id="ARBA00007015"/>
    </source>
</evidence>
<dbReference type="Gene3D" id="1.20.1250.20">
    <property type="entry name" value="MFS general substrate transporter like domains"/>
    <property type="match status" value="1"/>
</dbReference>
<feature type="transmembrane region" description="Helical" evidence="7">
    <location>
        <begin position="247"/>
        <end position="267"/>
    </location>
</feature>